<reference evidence="2" key="1">
    <citation type="submission" date="2024-03" db="EMBL/GenBank/DDBJ databases">
        <title>Deinococcus weizhi sp. nov., isolated from human skin.</title>
        <authorList>
            <person name="Wei Z."/>
            <person name="Tian F."/>
            <person name="Yang C."/>
            <person name="Xin L.T."/>
            <person name="Wen Z.J."/>
            <person name="Lan K.C."/>
            <person name="Yu L."/>
            <person name="Zhe W."/>
            <person name="Dan F.D."/>
            <person name="Jun W."/>
            <person name="Rui Z."/>
            <person name="Yong X.J."/>
            <person name="Ting Y."/>
            <person name="Wei X."/>
            <person name="Xu Z.G."/>
            <person name="Xin Z."/>
            <person name="Dong F.G."/>
            <person name="Ni X.M."/>
            <person name="Zheng M.G."/>
            <person name="Chun Y."/>
            <person name="Qian W.X."/>
        </authorList>
    </citation>
    <scope>NUCLEOTIDE SEQUENCE</scope>
    <source>
        <strain evidence="2">VB142</strain>
    </source>
</reference>
<feature type="transmembrane region" description="Helical" evidence="1">
    <location>
        <begin position="59"/>
        <end position="80"/>
    </location>
</feature>
<feature type="transmembrane region" description="Helical" evidence="1">
    <location>
        <begin position="35"/>
        <end position="52"/>
    </location>
</feature>
<dbReference type="RefSeq" id="WP_339095932.1">
    <property type="nucleotide sequence ID" value="NZ_CP149782.1"/>
</dbReference>
<sequence>MLLLWERGLFFLLLLQLGRLVWLNAALAAYMTRTPVSWLAEVLLVLGLVRAARSPERRLWLSLTLGWAAVVGGVLGGYLADESGGGGQAVPDFLLGSLALLSLTALSLRRHNEKL</sequence>
<evidence type="ECO:0000256" key="1">
    <source>
        <dbReference type="SAM" id="Phobius"/>
    </source>
</evidence>
<gene>
    <name evidence="2" type="ORF">WDJ50_01145</name>
</gene>
<keyword evidence="1" id="KW-0472">Membrane</keyword>
<name>A0AAU6Q3D4_9DEIO</name>
<protein>
    <recommendedName>
        <fullName evidence="3">DUF2568 domain-containing protein</fullName>
    </recommendedName>
</protein>
<evidence type="ECO:0008006" key="3">
    <source>
        <dbReference type="Google" id="ProtNLM"/>
    </source>
</evidence>
<organism evidence="2">
    <name type="scientific">Deinococcus sp. VB142</name>
    <dbReference type="NCBI Taxonomy" id="3112952"/>
    <lineage>
        <taxon>Bacteria</taxon>
        <taxon>Thermotogati</taxon>
        <taxon>Deinococcota</taxon>
        <taxon>Deinococci</taxon>
        <taxon>Deinococcales</taxon>
        <taxon>Deinococcaceae</taxon>
        <taxon>Deinococcus</taxon>
    </lineage>
</organism>
<keyword evidence="1" id="KW-1133">Transmembrane helix</keyword>
<dbReference type="EMBL" id="CP149782">
    <property type="protein sequence ID" value="WYF44751.1"/>
    <property type="molecule type" value="Genomic_DNA"/>
</dbReference>
<feature type="transmembrane region" description="Helical" evidence="1">
    <location>
        <begin position="86"/>
        <end position="108"/>
    </location>
</feature>
<proteinExistence type="predicted"/>
<keyword evidence="1" id="KW-0812">Transmembrane</keyword>
<accession>A0AAU6Q3D4</accession>
<evidence type="ECO:0000313" key="2">
    <source>
        <dbReference type="EMBL" id="WYF44751.1"/>
    </source>
</evidence>
<dbReference type="AlphaFoldDB" id="A0AAU6Q3D4"/>